<reference evidence="3 4" key="2">
    <citation type="submission" date="2024-07" db="EMBL/GenBank/DDBJ databases">
        <authorList>
            <person name="Akdeniz Z."/>
        </authorList>
    </citation>
    <scope>NUCLEOTIDE SEQUENCE [LARGE SCALE GENOMIC DNA]</scope>
</reference>
<feature type="compositionally biased region" description="Low complexity" evidence="1">
    <location>
        <begin position="578"/>
        <end position="599"/>
    </location>
</feature>
<feature type="compositionally biased region" description="Low complexity" evidence="1">
    <location>
        <begin position="495"/>
        <end position="509"/>
    </location>
</feature>
<evidence type="ECO:0000313" key="2">
    <source>
        <dbReference type="EMBL" id="CAI9958090.1"/>
    </source>
</evidence>
<gene>
    <name evidence="2" type="ORF">HINF_LOCUS45735</name>
    <name evidence="3" type="ORF">HINF_LOCUS59718</name>
</gene>
<reference evidence="2" key="1">
    <citation type="submission" date="2023-06" db="EMBL/GenBank/DDBJ databases">
        <authorList>
            <person name="Kurt Z."/>
        </authorList>
    </citation>
    <scope>NUCLEOTIDE SEQUENCE</scope>
</reference>
<feature type="region of interest" description="Disordered" evidence="1">
    <location>
        <begin position="613"/>
        <end position="640"/>
    </location>
</feature>
<dbReference type="AlphaFoldDB" id="A0AA86UH88"/>
<feature type="compositionally biased region" description="Polar residues" evidence="1">
    <location>
        <begin position="455"/>
        <end position="468"/>
    </location>
</feature>
<evidence type="ECO:0000313" key="4">
    <source>
        <dbReference type="Proteomes" id="UP001642409"/>
    </source>
</evidence>
<protein>
    <submittedName>
        <fullName evidence="2">Reverse transcriptase (RNA-dependent DNA polymerase)</fullName>
    </submittedName>
    <submittedName>
        <fullName evidence="3">Reverse_transcriptase (RNA-dependent DNA polymerase)</fullName>
    </submittedName>
</protein>
<proteinExistence type="predicted"/>
<comment type="caution">
    <text evidence="2">The sequence shown here is derived from an EMBL/GenBank/DDBJ whole genome shotgun (WGS) entry which is preliminary data.</text>
</comment>
<feature type="compositionally biased region" description="Polar residues" evidence="1">
    <location>
        <begin position="478"/>
        <end position="494"/>
    </location>
</feature>
<evidence type="ECO:0000313" key="3">
    <source>
        <dbReference type="EMBL" id="CAL6080125.1"/>
    </source>
</evidence>
<feature type="compositionally biased region" description="Low complexity" evidence="1">
    <location>
        <begin position="536"/>
        <end position="553"/>
    </location>
</feature>
<name>A0AA86UH88_9EUKA</name>
<evidence type="ECO:0000256" key="1">
    <source>
        <dbReference type="SAM" id="MobiDB-lite"/>
    </source>
</evidence>
<dbReference type="GO" id="GO:0003964">
    <property type="term" value="F:RNA-directed DNA polymerase activity"/>
    <property type="evidence" value="ECO:0007669"/>
    <property type="project" value="UniProtKB-KW"/>
</dbReference>
<dbReference type="EMBL" id="CAXDID020000344">
    <property type="protein sequence ID" value="CAL6080125.1"/>
    <property type="molecule type" value="Genomic_DNA"/>
</dbReference>
<feature type="compositionally biased region" description="Basic and acidic residues" evidence="1">
    <location>
        <begin position="513"/>
        <end position="534"/>
    </location>
</feature>
<keyword evidence="4" id="KW-1185">Reference proteome</keyword>
<feature type="region of interest" description="Disordered" evidence="1">
    <location>
        <begin position="455"/>
        <end position="600"/>
    </location>
</feature>
<keyword evidence="2" id="KW-0548">Nucleotidyltransferase</keyword>
<keyword evidence="2" id="KW-0695">RNA-directed DNA polymerase</keyword>
<dbReference type="EMBL" id="CATOUU010000901">
    <property type="protein sequence ID" value="CAI9958090.1"/>
    <property type="molecule type" value="Genomic_DNA"/>
</dbReference>
<organism evidence="2">
    <name type="scientific">Hexamita inflata</name>
    <dbReference type="NCBI Taxonomy" id="28002"/>
    <lineage>
        <taxon>Eukaryota</taxon>
        <taxon>Metamonada</taxon>
        <taxon>Diplomonadida</taxon>
        <taxon>Hexamitidae</taxon>
        <taxon>Hexamitinae</taxon>
        <taxon>Hexamita</taxon>
    </lineage>
</organism>
<keyword evidence="2" id="KW-0808">Transferase</keyword>
<sequence>MHLFASVISELIYRINQKPADEERFMVAIGYADDILIMVTPGREKDAIRIAMAEYERLKLEVNTNKTSSNDKTLFENNSGIVTYLGQEFGQDAKPLTDQILANVQERIGSLFDLDISLHNRYTLYEKCILTCANYGPLVDVCDDTQENIKKYLQIDDELIKGLRKIIEVNVPKKELMWFALSHKCKGGAHQIYPGQHYNLMKQDQYEKERLINELEGETLDKIGHDEDNEANSRQRKLERTFLSKTRQDGVDYENKFGTYDEITPRIAYTLQNYRRQLPNEAFRYLTNTRFVKEKEDLIPTQCPNCGAKNSPYHETNCKKAQEYHIGVHDKIVDHKAKVKHYQGYEAKIIPIIVGKNCTLHKESHLFLKELKVNMQTFYAEIGYKISRYAQMCNNSLYKKRNLEKETNLEEAPIGKLDMNKFAPLADLGEDNDKSEKEPIEKFLFQQNKWNNSHVSQSDSYTFTSQMGENRRRKSNHQKANTSAKQINRQNKFASLNSEDSSSNSGNISHYQEQPHRKEQNTHRTDHRKPDKVDYSAISEASEALQSQSCSSSMKKPFKQNNQSFRSQKQEHNKKNKQNNQSNTEQSKPKGSQQNQSKKNQIKELVKSFNKILNGNQKPKGNSFTGQQNHNSSIKQRATTDQNPYIYIKQCEMNNCFDRKQQNKNNDAYKKNWKKHSWNQADVVQKLTKVLQKTLKQQGNYFDRNNNKFNNNQGKLFNSLNQYRYNDVKSKRNDDSFMYVKIPIGQTNFSKQNKGGNKSFGGYKQGNFNQKFI</sequence>
<accession>A0AA86UH88</accession>
<dbReference type="Proteomes" id="UP001642409">
    <property type="component" value="Unassembled WGS sequence"/>
</dbReference>